<dbReference type="NCBIfam" id="TIGR02775">
    <property type="entry name" value="TrbG_Ti"/>
    <property type="match status" value="1"/>
</dbReference>
<organism evidence="5 6">
    <name type="scientific">Novosphingobium aromaticivorans (strain ATCC 700278 / DSM 12444 / CCUG 56034 / CIP 105152 / NBRC 16084 / F199)</name>
    <dbReference type="NCBI Taxonomy" id="279238"/>
    <lineage>
        <taxon>Bacteria</taxon>
        <taxon>Pseudomonadati</taxon>
        <taxon>Pseudomonadota</taxon>
        <taxon>Alphaproteobacteria</taxon>
        <taxon>Sphingomonadales</taxon>
        <taxon>Sphingomonadaceae</taxon>
        <taxon>Novosphingobium</taxon>
    </lineage>
</organism>
<dbReference type="AlphaFoldDB" id="Q2GBL5"/>
<dbReference type="HOGENOM" id="CLU_058585_1_0_5"/>
<feature type="region of interest" description="Disordered" evidence="3">
    <location>
        <begin position="35"/>
        <end position="55"/>
    </location>
</feature>
<proteinExistence type="inferred from homology"/>
<evidence type="ECO:0000256" key="2">
    <source>
        <dbReference type="ARBA" id="ARBA00022729"/>
    </source>
</evidence>
<feature type="region of interest" description="Disordered" evidence="3">
    <location>
        <begin position="68"/>
        <end position="103"/>
    </location>
</feature>
<evidence type="ECO:0000256" key="4">
    <source>
        <dbReference type="SAM" id="SignalP"/>
    </source>
</evidence>
<keyword evidence="2 4" id="KW-0732">Signal</keyword>
<dbReference type="KEGG" id="nar:Saro_0310"/>
<feature type="chain" id="PRO_5004207810" evidence="4">
    <location>
        <begin position="30"/>
        <end position="343"/>
    </location>
</feature>
<reference evidence="6" key="1">
    <citation type="submission" date="2006-01" db="EMBL/GenBank/DDBJ databases">
        <title>Complete sequence of Novosphingobium aromaticivorans DSM 12444.</title>
        <authorList>
            <consortium name="US DOE Joint Genome Institute"/>
            <person name="Copeland A."/>
            <person name="Lucas S."/>
            <person name="Lapidus A."/>
            <person name="Barry K."/>
            <person name="Detter J.C."/>
            <person name="Glavina T."/>
            <person name="Hammon N."/>
            <person name="Israni S."/>
            <person name="Pitluck S."/>
            <person name="Chain P."/>
            <person name="Malfatti S."/>
            <person name="Shin M."/>
            <person name="Vergez L."/>
            <person name="Schmutz J."/>
            <person name="Larimer F."/>
            <person name="Land M."/>
            <person name="Kyrpides N."/>
            <person name="Ivanova N."/>
            <person name="Fredrickson J."/>
            <person name="Balkwill D."/>
            <person name="Romine M.F."/>
            <person name="Richardson P."/>
        </authorList>
    </citation>
    <scope>NUCLEOTIDE SEQUENCE [LARGE SCALE GENOMIC DNA]</scope>
    <source>
        <strain evidence="6">ATCC 700278 / DSM 12444 / CCUG 56034 / CIP 105152 / NBRC 16084 / F199</strain>
    </source>
</reference>
<gene>
    <name evidence="5" type="ordered locus">Saro_0310</name>
</gene>
<evidence type="ECO:0000313" key="5">
    <source>
        <dbReference type="EMBL" id="ABD24758.1"/>
    </source>
</evidence>
<name>Q2GBL5_NOVAD</name>
<dbReference type="Proteomes" id="UP000009134">
    <property type="component" value="Chromosome"/>
</dbReference>
<dbReference type="CDD" id="cd06911">
    <property type="entry name" value="VirB9_CagX_TrbG"/>
    <property type="match status" value="1"/>
</dbReference>
<sequence length="343" mass="37107">MINRTRCAPRTLTLAIASSSLVLAIPLQAREPAVNPPAAPAAVNETPQAPSSRSSVVAIPVPLPFPGQLKSLPQAEPPAAGRSHPSRSHPAPRDRVGAANEAARVQPDRTGFINAIQLYPFTKGALYQVYARPGQVTDIALQPGERLVGAGPVASGDTVRWMIGDTVSGTGAAEQVHILVKPTRPDIATNLVINTDRRTYHLELRANPSVYMASVSWTYPEDELIALRRAHAEAERAAPIAAGMDLASLDFRYRIEGDKPAWRPLRAFDDGTRVFIEFPESVAQGELPPLFVLGARGEAELVNYRVSGRYMIVDRLFAAAELRLGGRKGQDKVRIVTARRGRS</sequence>
<protein>
    <submittedName>
        <fullName evidence="5">Conjugal transfer protein TrbG/VirB9/CagX</fullName>
    </submittedName>
</protein>
<dbReference type="eggNOG" id="COG3504">
    <property type="taxonomic scope" value="Bacteria"/>
</dbReference>
<dbReference type="InterPro" id="IPR038161">
    <property type="entry name" value="VirB9/CagX/TrbG_C_sf"/>
</dbReference>
<dbReference type="Pfam" id="PF03524">
    <property type="entry name" value="CagX"/>
    <property type="match status" value="1"/>
</dbReference>
<evidence type="ECO:0000313" key="6">
    <source>
        <dbReference type="Proteomes" id="UP000009134"/>
    </source>
</evidence>
<evidence type="ECO:0000256" key="3">
    <source>
        <dbReference type="SAM" id="MobiDB-lite"/>
    </source>
</evidence>
<dbReference type="RefSeq" id="WP_011443972.1">
    <property type="nucleotide sequence ID" value="NC_007794.1"/>
</dbReference>
<feature type="signal peptide" evidence="4">
    <location>
        <begin position="1"/>
        <end position="29"/>
    </location>
</feature>
<comment type="similarity">
    <text evidence="1">Belongs to the TrbG/VirB9 family.</text>
</comment>
<evidence type="ECO:0000256" key="1">
    <source>
        <dbReference type="ARBA" id="ARBA00006135"/>
    </source>
</evidence>
<feature type="compositionally biased region" description="Polar residues" evidence="3">
    <location>
        <begin position="45"/>
        <end position="55"/>
    </location>
</feature>
<dbReference type="InterPro" id="IPR010258">
    <property type="entry name" value="Conjugal_tfr_TrbG/VirB9/CagX"/>
</dbReference>
<dbReference type="Gene3D" id="2.60.40.2500">
    <property type="match status" value="1"/>
</dbReference>
<accession>Q2GBL5</accession>
<dbReference type="InterPro" id="IPR014142">
    <property type="entry name" value="TrbG_Ti"/>
</dbReference>
<dbReference type="EMBL" id="CP000248">
    <property type="protein sequence ID" value="ABD24758.1"/>
    <property type="molecule type" value="Genomic_DNA"/>
</dbReference>
<keyword evidence="6" id="KW-1185">Reference proteome</keyword>
<dbReference type="InterPro" id="IPR033645">
    <property type="entry name" value="VirB9/CagX/TrbG_C"/>
</dbReference>
<dbReference type="STRING" id="279238.Saro_0310"/>